<dbReference type="EMBL" id="JAFNEN010000063">
    <property type="protein sequence ID" value="KAG8196908.1"/>
    <property type="molecule type" value="Genomic_DNA"/>
</dbReference>
<evidence type="ECO:0000256" key="2">
    <source>
        <dbReference type="SAM" id="SignalP"/>
    </source>
</evidence>
<gene>
    <name evidence="3" type="ORF">JTE90_027612</name>
</gene>
<keyword evidence="4" id="KW-1185">Reference proteome</keyword>
<name>A0AAV6VMF1_9ARAC</name>
<keyword evidence="2" id="KW-0732">Signal</keyword>
<keyword evidence="1" id="KW-0472">Membrane</keyword>
<keyword evidence="1" id="KW-0812">Transmembrane</keyword>
<keyword evidence="1" id="KW-1133">Transmembrane helix</keyword>
<proteinExistence type="predicted"/>
<feature type="chain" id="PRO_5043552029" evidence="2">
    <location>
        <begin position="23"/>
        <end position="221"/>
    </location>
</feature>
<evidence type="ECO:0000313" key="4">
    <source>
        <dbReference type="Proteomes" id="UP000827092"/>
    </source>
</evidence>
<feature type="signal peptide" evidence="2">
    <location>
        <begin position="1"/>
        <end position="22"/>
    </location>
</feature>
<feature type="transmembrane region" description="Helical" evidence="1">
    <location>
        <begin position="198"/>
        <end position="218"/>
    </location>
</feature>
<evidence type="ECO:0000313" key="3">
    <source>
        <dbReference type="EMBL" id="KAG8196908.1"/>
    </source>
</evidence>
<reference evidence="3 4" key="1">
    <citation type="journal article" date="2022" name="Nat. Ecol. Evol.">
        <title>A masculinizing supergene underlies an exaggerated male reproductive morph in a spider.</title>
        <authorList>
            <person name="Hendrickx F."/>
            <person name="De Corte Z."/>
            <person name="Sonet G."/>
            <person name="Van Belleghem S.M."/>
            <person name="Kostlbacher S."/>
            <person name="Vangestel C."/>
        </authorList>
    </citation>
    <scope>NUCLEOTIDE SEQUENCE [LARGE SCALE GENOMIC DNA]</scope>
    <source>
        <strain evidence="3">W744_W776</strain>
    </source>
</reference>
<accession>A0AAV6VMF1</accession>
<protein>
    <submittedName>
        <fullName evidence="3">Uncharacterized protein</fullName>
    </submittedName>
</protein>
<dbReference type="Proteomes" id="UP000827092">
    <property type="component" value="Unassembled WGS sequence"/>
</dbReference>
<sequence>MGYIKPFIIMLISLLSMQFATSNGSLECLISNSQMCLKRFVSESAQQQCGVDQVGIQCLKNVIGNCEIDDSTEASAMEQVRKLEQVVKDVCQQGSEMQLAFLKHKDCVFGKELGGKISECAQIVTKALENFKVTGNTEKDKKGAIKIACKHRDEVRKCGSTSTKEMCEEGAESFQRKFNDPFYNLGDIMCNSVSATFMHFWTLLLQATAIMMSLKYFILTK</sequence>
<organism evidence="3 4">
    <name type="scientific">Oedothorax gibbosus</name>
    <dbReference type="NCBI Taxonomy" id="931172"/>
    <lineage>
        <taxon>Eukaryota</taxon>
        <taxon>Metazoa</taxon>
        <taxon>Ecdysozoa</taxon>
        <taxon>Arthropoda</taxon>
        <taxon>Chelicerata</taxon>
        <taxon>Arachnida</taxon>
        <taxon>Araneae</taxon>
        <taxon>Araneomorphae</taxon>
        <taxon>Entelegynae</taxon>
        <taxon>Araneoidea</taxon>
        <taxon>Linyphiidae</taxon>
        <taxon>Erigoninae</taxon>
        <taxon>Oedothorax</taxon>
    </lineage>
</organism>
<dbReference type="AlphaFoldDB" id="A0AAV6VMF1"/>
<comment type="caution">
    <text evidence="3">The sequence shown here is derived from an EMBL/GenBank/DDBJ whole genome shotgun (WGS) entry which is preliminary data.</text>
</comment>
<evidence type="ECO:0000256" key="1">
    <source>
        <dbReference type="SAM" id="Phobius"/>
    </source>
</evidence>